<dbReference type="GO" id="GO:0046872">
    <property type="term" value="F:metal ion binding"/>
    <property type="evidence" value="ECO:0007669"/>
    <property type="project" value="UniProtKB-KW"/>
</dbReference>
<evidence type="ECO:0000313" key="11">
    <source>
        <dbReference type="Proteomes" id="UP000254720"/>
    </source>
</evidence>
<feature type="binding site" evidence="7">
    <location>
        <position position="10"/>
    </location>
    <ligand>
        <name>Mg(2+)</name>
        <dbReference type="ChEBI" id="CHEBI:18420"/>
        <label>1</label>
    </ligand>
</feature>
<feature type="site" description="Important for catalytic activity" evidence="8">
    <location>
        <position position="219"/>
    </location>
</feature>
<feature type="binding site" evidence="7">
    <location>
        <position position="248"/>
    </location>
    <ligand>
        <name>Mg(2+)</name>
        <dbReference type="ChEBI" id="CHEBI:18420"/>
        <label>1</label>
    </ligand>
</feature>
<feature type="active site" description="Proton donor/acceptor" evidence="6">
    <location>
        <position position="148"/>
    </location>
</feature>
<dbReference type="InterPro" id="IPR020848">
    <property type="entry name" value="AP_endonuclease_F1_CS"/>
</dbReference>
<dbReference type="GO" id="GO:0004519">
    <property type="term" value="F:endonuclease activity"/>
    <property type="evidence" value="ECO:0007669"/>
    <property type="project" value="InterPro"/>
</dbReference>
<name>A0A370GPP6_9COXI</name>
<dbReference type="OrthoDB" id="9803914at2"/>
<dbReference type="NCBIfam" id="TIGR00195">
    <property type="entry name" value="exoDNase_III"/>
    <property type="match status" value="1"/>
</dbReference>
<dbReference type="InterPro" id="IPR005135">
    <property type="entry name" value="Endo/exonuclease/phosphatase"/>
</dbReference>
<keyword evidence="3 7" id="KW-0479">Metal-binding</keyword>
<dbReference type="PROSITE" id="PS51435">
    <property type="entry name" value="AP_NUCLEASE_F1_4"/>
    <property type="match status" value="1"/>
</dbReference>
<feature type="active site" evidence="6">
    <location>
        <position position="107"/>
    </location>
</feature>
<evidence type="ECO:0000256" key="6">
    <source>
        <dbReference type="PIRSR" id="PIRSR604808-1"/>
    </source>
</evidence>
<dbReference type="Proteomes" id="UP000254720">
    <property type="component" value="Unassembled WGS sequence"/>
</dbReference>
<evidence type="ECO:0000256" key="5">
    <source>
        <dbReference type="ARBA" id="ARBA00022842"/>
    </source>
</evidence>
<dbReference type="GO" id="GO:0008311">
    <property type="term" value="F:double-stranded DNA 3'-5' DNA exonuclease activity"/>
    <property type="evidence" value="ECO:0007669"/>
    <property type="project" value="InterPro"/>
</dbReference>
<organism evidence="10 11">
    <name type="scientific">Aquicella lusitana</name>
    <dbReference type="NCBI Taxonomy" id="254246"/>
    <lineage>
        <taxon>Bacteria</taxon>
        <taxon>Pseudomonadati</taxon>
        <taxon>Pseudomonadota</taxon>
        <taxon>Gammaproteobacteria</taxon>
        <taxon>Legionellales</taxon>
        <taxon>Coxiellaceae</taxon>
        <taxon>Aquicella</taxon>
    </lineage>
</organism>
<comment type="cofactor">
    <cofactor evidence="7">
        <name>Mg(2+)</name>
        <dbReference type="ChEBI" id="CHEBI:18420"/>
    </cofactor>
    <cofactor evidence="7">
        <name>Mn(2+)</name>
        <dbReference type="ChEBI" id="CHEBI:29035"/>
    </cofactor>
    <text evidence="7">Probably binds two magnesium or manganese ions per subunit.</text>
</comment>
<feature type="site" description="Transition state stabilizer" evidence="8">
    <location>
        <position position="150"/>
    </location>
</feature>
<dbReference type="AlphaFoldDB" id="A0A370GPP6"/>
<evidence type="ECO:0000256" key="4">
    <source>
        <dbReference type="ARBA" id="ARBA00022801"/>
    </source>
</evidence>
<feature type="binding site" evidence="7">
    <location>
        <position position="37"/>
    </location>
    <ligand>
        <name>Mg(2+)</name>
        <dbReference type="ChEBI" id="CHEBI:18420"/>
        <label>1</label>
    </ligand>
</feature>
<dbReference type="InterPro" id="IPR037493">
    <property type="entry name" value="ExoIII-like"/>
</dbReference>
<dbReference type="GO" id="GO:0006281">
    <property type="term" value="P:DNA repair"/>
    <property type="evidence" value="ECO:0007669"/>
    <property type="project" value="InterPro"/>
</dbReference>
<feature type="binding site" evidence="7">
    <location>
        <position position="148"/>
    </location>
    <ligand>
        <name>Mg(2+)</name>
        <dbReference type="ChEBI" id="CHEBI:18420"/>
        <label>1</label>
    </ligand>
</feature>
<evidence type="ECO:0000259" key="9">
    <source>
        <dbReference type="Pfam" id="PF03372"/>
    </source>
</evidence>
<dbReference type="EMBL" id="QQAX01000007">
    <property type="protein sequence ID" value="RDI45226.1"/>
    <property type="molecule type" value="Genomic_DNA"/>
</dbReference>
<keyword evidence="7" id="KW-0464">Manganese</keyword>
<dbReference type="Pfam" id="PF03372">
    <property type="entry name" value="Exo_endo_phos"/>
    <property type="match status" value="1"/>
</dbReference>
<feature type="domain" description="Endonuclease/exonuclease/phosphatase" evidence="9">
    <location>
        <begin position="7"/>
        <end position="249"/>
    </location>
</feature>
<accession>A0A370GPP6</accession>
<dbReference type="NCBIfam" id="TIGR00633">
    <property type="entry name" value="xth"/>
    <property type="match status" value="1"/>
</dbReference>
<feature type="active site" description="Proton acceptor" evidence="6">
    <location>
        <position position="249"/>
    </location>
</feature>
<dbReference type="InterPro" id="IPR004808">
    <property type="entry name" value="AP_endonuc_1"/>
</dbReference>
<keyword evidence="5 7" id="KW-0460">Magnesium</keyword>
<dbReference type="InterPro" id="IPR036691">
    <property type="entry name" value="Endo/exonu/phosph_ase_sf"/>
</dbReference>
<comment type="similarity">
    <text evidence="2">Belongs to the DNA repair enzymes AP/ExoA family.</text>
</comment>
<dbReference type="PANTHER" id="PTHR43250:SF2">
    <property type="entry name" value="EXODEOXYRIBONUCLEASE III"/>
    <property type="match status" value="1"/>
</dbReference>
<comment type="caution">
    <text evidence="10">The sequence shown here is derived from an EMBL/GenBank/DDBJ whole genome shotgun (WGS) entry which is preliminary data.</text>
</comment>
<dbReference type="Gene3D" id="3.60.10.10">
    <property type="entry name" value="Endonuclease/exonuclease/phosphatase"/>
    <property type="match status" value="1"/>
</dbReference>
<gene>
    <name evidence="10" type="ORF">C8D86_107106</name>
</gene>
<dbReference type="PROSITE" id="PS00728">
    <property type="entry name" value="AP_NUCLEASE_F1_3"/>
    <property type="match status" value="1"/>
</dbReference>
<feature type="binding site" evidence="7">
    <location>
        <position position="150"/>
    </location>
    <ligand>
        <name>Mg(2+)</name>
        <dbReference type="ChEBI" id="CHEBI:18420"/>
        <label>1</label>
    </ligand>
</feature>
<reference evidence="10 11" key="1">
    <citation type="submission" date="2018-07" db="EMBL/GenBank/DDBJ databases">
        <title>Genomic Encyclopedia of Type Strains, Phase IV (KMG-IV): sequencing the most valuable type-strain genomes for metagenomic binning, comparative biology and taxonomic classification.</title>
        <authorList>
            <person name="Goeker M."/>
        </authorList>
    </citation>
    <scope>NUCLEOTIDE SEQUENCE [LARGE SCALE GENOMIC DNA]</scope>
    <source>
        <strain evidence="10 11">DSM 16500</strain>
    </source>
</reference>
<feature type="binding site" evidence="7">
    <location>
        <position position="249"/>
    </location>
    <ligand>
        <name>Mg(2+)</name>
        <dbReference type="ChEBI" id="CHEBI:18420"/>
        <label>1</label>
    </ligand>
</feature>
<dbReference type="CDD" id="cd09086">
    <property type="entry name" value="ExoIII-like_AP-endo"/>
    <property type="match status" value="1"/>
</dbReference>
<proteinExistence type="inferred from homology"/>
<comment type="cofactor">
    <cofactor evidence="1">
        <name>Mn(2+)</name>
        <dbReference type="ChEBI" id="CHEBI:29035"/>
    </cofactor>
</comment>
<evidence type="ECO:0000256" key="2">
    <source>
        <dbReference type="ARBA" id="ARBA00007092"/>
    </source>
</evidence>
<feature type="site" description="Interaction with DNA substrate" evidence="8">
    <location>
        <position position="249"/>
    </location>
</feature>
<keyword evidence="11" id="KW-1185">Reference proteome</keyword>
<evidence type="ECO:0000313" key="10">
    <source>
        <dbReference type="EMBL" id="RDI45226.1"/>
    </source>
</evidence>
<dbReference type="PANTHER" id="PTHR43250">
    <property type="entry name" value="EXODEOXYRIBONUCLEASE III"/>
    <property type="match status" value="1"/>
</dbReference>
<dbReference type="SUPFAM" id="SSF56219">
    <property type="entry name" value="DNase I-like"/>
    <property type="match status" value="1"/>
</dbReference>
<dbReference type="GO" id="GO:0003677">
    <property type="term" value="F:DNA binding"/>
    <property type="evidence" value="ECO:0007669"/>
    <property type="project" value="InterPro"/>
</dbReference>
<keyword evidence="4" id="KW-0378">Hydrolase</keyword>
<protein>
    <submittedName>
        <fullName evidence="10">Exodeoxyribonuclease III</fullName>
    </submittedName>
</protein>
<evidence type="ECO:0000256" key="7">
    <source>
        <dbReference type="PIRSR" id="PIRSR604808-2"/>
    </source>
</evidence>
<evidence type="ECO:0000256" key="8">
    <source>
        <dbReference type="PIRSR" id="PIRSR604808-3"/>
    </source>
</evidence>
<evidence type="ECO:0000256" key="3">
    <source>
        <dbReference type="ARBA" id="ARBA00022723"/>
    </source>
</evidence>
<sequence length="258" mass="30049">MPIFKIATWNVNSLRVRLPHVLTWLRDVEPHVLAVQETKLPDEDFPLDAIHEAGYTAIFAGQRTYNGVAIFSREKTTEMITDIPELDDHQRRVLGATIDGIRILNLYVPNGERVGSEKYQYKLNWLNKLDAFLKEELKKYDRMIVLGDFNIAPEEIDVHDPRLWEGQVLFSEPERNAFRNMLKVGFQDCFRLHSPSEKSYTWWDYRLGAFRRNMGLRIDHILASNALAPQCVKCEIDKAPRTWERPSDHVPVIAEFSI</sequence>
<evidence type="ECO:0000256" key="1">
    <source>
        <dbReference type="ARBA" id="ARBA00001936"/>
    </source>
</evidence>